<reference evidence="4 5" key="2">
    <citation type="submission" date="2018-06" db="EMBL/GenBank/DDBJ databases">
        <title>Comparative genomics of rhizobia nodulating Arachis hypogaea in China.</title>
        <authorList>
            <person name="Li Y."/>
        </authorList>
    </citation>
    <scope>NUCLEOTIDE SEQUENCE [LARGE SCALE GENOMIC DNA]</scope>
    <source>
        <strain evidence="4 5">CCBAU 51658</strain>
    </source>
</reference>
<dbReference type="PROSITE" id="PS51762">
    <property type="entry name" value="GH16_2"/>
    <property type="match status" value="1"/>
</dbReference>
<dbReference type="GO" id="GO:0004553">
    <property type="term" value="F:hydrolase activity, hydrolyzing O-glycosyl compounds"/>
    <property type="evidence" value="ECO:0007669"/>
    <property type="project" value="InterPro"/>
</dbReference>
<dbReference type="GO" id="GO:0005975">
    <property type="term" value="P:carbohydrate metabolic process"/>
    <property type="evidence" value="ECO:0007669"/>
    <property type="project" value="InterPro"/>
</dbReference>
<gene>
    <name evidence="3" type="ORF">GCM10010987_72870</name>
    <name evidence="4" type="ORF">XH86_31260</name>
</gene>
<feature type="domain" description="GH16" evidence="2">
    <location>
        <begin position="34"/>
        <end position="275"/>
    </location>
</feature>
<dbReference type="Gene3D" id="2.60.120.200">
    <property type="match status" value="1"/>
</dbReference>
<dbReference type="Proteomes" id="UP000593880">
    <property type="component" value="Chromosome"/>
</dbReference>
<dbReference type="InterPro" id="IPR050546">
    <property type="entry name" value="Glycosyl_Hydrlase_16"/>
</dbReference>
<dbReference type="EMBL" id="BMHC01000028">
    <property type="protein sequence ID" value="GGI33133.1"/>
    <property type="molecule type" value="Genomic_DNA"/>
</dbReference>
<comment type="similarity">
    <text evidence="1">Belongs to the glycosyl hydrolase 16 family.</text>
</comment>
<dbReference type="SUPFAM" id="SSF49899">
    <property type="entry name" value="Concanavalin A-like lectins/glucanases"/>
    <property type="match status" value="1"/>
</dbReference>
<dbReference type="AlphaFoldDB" id="A0AA87WFI3"/>
<dbReference type="InterPro" id="IPR000757">
    <property type="entry name" value="Beta-glucanase-like"/>
</dbReference>
<keyword evidence="5" id="KW-1185">Reference proteome</keyword>
<evidence type="ECO:0000313" key="6">
    <source>
        <dbReference type="Proteomes" id="UP000625079"/>
    </source>
</evidence>
<evidence type="ECO:0000256" key="1">
    <source>
        <dbReference type="ARBA" id="ARBA00006865"/>
    </source>
</evidence>
<dbReference type="InterPro" id="IPR013320">
    <property type="entry name" value="ConA-like_dom_sf"/>
</dbReference>
<dbReference type="PANTHER" id="PTHR10963:SF55">
    <property type="entry name" value="GLYCOSIDE HYDROLASE FAMILY 16 PROTEIN"/>
    <property type="match status" value="1"/>
</dbReference>
<dbReference type="PANTHER" id="PTHR10963">
    <property type="entry name" value="GLYCOSYL HYDROLASE-RELATED"/>
    <property type="match status" value="1"/>
</dbReference>
<accession>A0AA87WFI3</accession>
<organism evidence="3 6">
    <name type="scientific">Bradyrhizobium guangdongense</name>
    <dbReference type="NCBI Taxonomy" id="1325090"/>
    <lineage>
        <taxon>Bacteria</taxon>
        <taxon>Pseudomonadati</taxon>
        <taxon>Pseudomonadota</taxon>
        <taxon>Alphaproteobacteria</taxon>
        <taxon>Hyphomicrobiales</taxon>
        <taxon>Nitrobacteraceae</taxon>
        <taxon>Bradyrhizobium</taxon>
    </lineage>
</organism>
<proteinExistence type="inferred from homology"/>
<evidence type="ECO:0000259" key="2">
    <source>
        <dbReference type="PROSITE" id="PS51762"/>
    </source>
</evidence>
<evidence type="ECO:0000313" key="3">
    <source>
        <dbReference type="EMBL" id="GGI33133.1"/>
    </source>
</evidence>
<dbReference type="Proteomes" id="UP000625079">
    <property type="component" value="Unassembled WGS sequence"/>
</dbReference>
<reference evidence="3" key="1">
    <citation type="journal article" date="2014" name="Int. J. Syst. Evol. Microbiol.">
        <title>Complete genome sequence of Corynebacterium casei LMG S-19264T (=DSM 44701T), isolated from a smear-ripened cheese.</title>
        <authorList>
            <consortium name="US DOE Joint Genome Institute (JGI-PGF)"/>
            <person name="Walter F."/>
            <person name="Albersmeier A."/>
            <person name="Kalinowski J."/>
            <person name="Ruckert C."/>
        </authorList>
    </citation>
    <scope>NUCLEOTIDE SEQUENCE</scope>
    <source>
        <strain evidence="3">CGMCC 1.15034</strain>
    </source>
</reference>
<dbReference type="RefSeq" id="WP_128968291.1">
    <property type="nucleotide sequence ID" value="NZ_BMHC01000028.1"/>
</dbReference>
<sequence>MIGSRRFRLGAIATSFVFGITLGHTSLAATLQKLTWGNPDQPWGTRRPVTEADRKAIAQFREGRVKPVVATDFTDPGALNSDWLRQSDDYLKSCRRPDNVVATAAGLLLRTNASTGCHAQWSTGFMISRQHFGYGYYEASIKAADIDGLNNAFWLVTEDHFEIDICEVHFPNIDRMTLHNNNRIDGKFPIAVGFDSRFAESFPDAFHDFGVLWTASDVVFAVDGEPVAAIHTDGSIKGRTDIRFSTALMDYAGKIPADPAGHGMAVRRLRVYAMP</sequence>
<protein>
    <recommendedName>
        <fullName evidence="2">GH16 domain-containing protein</fullName>
    </recommendedName>
</protein>
<dbReference type="CDD" id="cd00413">
    <property type="entry name" value="Glyco_hydrolase_16"/>
    <property type="match status" value="1"/>
</dbReference>
<name>A0AA87WFI3_9BRAD</name>
<dbReference type="Pfam" id="PF00722">
    <property type="entry name" value="Glyco_hydro_16"/>
    <property type="match status" value="1"/>
</dbReference>
<dbReference type="EMBL" id="CP030057">
    <property type="protein sequence ID" value="QOZ62721.1"/>
    <property type="molecule type" value="Genomic_DNA"/>
</dbReference>
<reference evidence="3" key="3">
    <citation type="submission" date="2022-12" db="EMBL/GenBank/DDBJ databases">
        <authorList>
            <person name="Sun Q."/>
            <person name="Zhou Y."/>
        </authorList>
    </citation>
    <scope>NUCLEOTIDE SEQUENCE</scope>
    <source>
        <strain evidence="3">CGMCC 1.15034</strain>
    </source>
</reference>
<evidence type="ECO:0000313" key="5">
    <source>
        <dbReference type="Proteomes" id="UP000593880"/>
    </source>
</evidence>
<evidence type="ECO:0000313" key="4">
    <source>
        <dbReference type="EMBL" id="QOZ62721.1"/>
    </source>
</evidence>